<organism evidence="5 6">
    <name type="scientific">Aromatoleum anaerobium</name>
    <dbReference type="NCBI Taxonomy" id="182180"/>
    <lineage>
        <taxon>Bacteria</taxon>
        <taxon>Pseudomonadati</taxon>
        <taxon>Pseudomonadota</taxon>
        <taxon>Betaproteobacteria</taxon>
        <taxon>Rhodocyclales</taxon>
        <taxon>Rhodocyclaceae</taxon>
        <taxon>Aromatoleum</taxon>
    </lineage>
</organism>
<comment type="caution">
    <text evidence="5">The sequence shown here is derived from an EMBL/GenBank/DDBJ whole genome shotgun (WGS) entry which is preliminary data.</text>
</comment>
<protein>
    <submittedName>
        <fullName evidence="5">Enoyl-CoA hydratase/isomerase family protein</fullName>
    </submittedName>
</protein>
<dbReference type="Gene3D" id="3.90.226.10">
    <property type="entry name" value="2-enoyl-CoA Hydratase, Chain A, domain 1"/>
    <property type="match status" value="1"/>
</dbReference>
<dbReference type="CDD" id="cd06558">
    <property type="entry name" value="crotonase-like"/>
    <property type="match status" value="1"/>
</dbReference>
<dbReference type="InterPro" id="IPR029045">
    <property type="entry name" value="ClpP/crotonase-like_dom_sf"/>
</dbReference>
<evidence type="ECO:0000256" key="2">
    <source>
        <dbReference type="ARBA" id="ARBA00023098"/>
    </source>
</evidence>
<proteinExistence type="inferred from homology"/>
<evidence type="ECO:0000256" key="1">
    <source>
        <dbReference type="ARBA" id="ARBA00005254"/>
    </source>
</evidence>
<evidence type="ECO:0000313" key="6">
    <source>
        <dbReference type="Proteomes" id="UP000615989"/>
    </source>
</evidence>
<name>A0ABX1PLD6_9RHOO</name>
<evidence type="ECO:0000313" key="5">
    <source>
        <dbReference type="EMBL" id="NMG25191.1"/>
    </source>
</evidence>
<dbReference type="InterPro" id="IPR018376">
    <property type="entry name" value="Enoyl-CoA_hyd/isom_CS"/>
</dbReference>
<comment type="similarity">
    <text evidence="1 4">Belongs to the enoyl-CoA hydratase/isomerase family.</text>
</comment>
<dbReference type="PROSITE" id="PS00166">
    <property type="entry name" value="ENOYL_COA_HYDRATASE"/>
    <property type="match status" value="1"/>
</dbReference>
<accession>A0ABX1PLD6</accession>
<dbReference type="InterPro" id="IPR001753">
    <property type="entry name" value="Enoyl-CoA_hydra/iso"/>
</dbReference>
<gene>
    <name evidence="5" type="ORF">GO606_10710</name>
</gene>
<dbReference type="RefSeq" id="WP_169118555.1">
    <property type="nucleotide sequence ID" value="NZ_WTVG02000039.1"/>
</dbReference>
<evidence type="ECO:0000256" key="3">
    <source>
        <dbReference type="ARBA" id="ARBA00023239"/>
    </source>
</evidence>
<reference evidence="5" key="1">
    <citation type="submission" date="2019-12" db="EMBL/GenBank/DDBJ databases">
        <title>Comparative genomics gives insights into the taxonomy of the Azoarcus-Aromatoleum group and reveals separate origins of nif in the plant-associated Azoarcus and non-plant-associated Aromatoleum sub-groups.</title>
        <authorList>
            <person name="Lafos M."/>
            <person name="Maluk M."/>
            <person name="Batista M."/>
            <person name="Junghare M."/>
            <person name="Carmona M."/>
            <person name="Faoro H."/>
            <person name="Cruz L.M."/>
            <person name="Battistoni F."/>
            <person name="De Souza E."/>
            <person name="Pedrosa F."/>
            <person name="Chen W.-M."/>
            <person name="Poole P.S."/>
            <person name="Dixon R.A."/>
            <person name="James E.K."/>
        </authorList>
    </citation>
    <scope>NUCLEOTIDE SEQUENCE</scope>
    <source>
        <strain evidence="5">LuFRes1</strain>
    </source>
</reference>
<dbReference type="EMBL" id="WTVG01000026">
    <property type="protein sequence ID" value="NMG25191.1"/>
    <property type="molecule type" value="Genomic_DNA"/>
</dbReference>
<dbReference type="Gene3D" id="1.10.12.10">
    <property type="entry name" value="Lyase 2-enoyl-coa Hydratase, Chain A, domain 2"/>
    <property type="match status" value="1"/>
</dbReference>
<keyword evidence="3" id="KW-0456">Lyase</keyword>
<dbReference type="InterPro" id="IPR014748">
    <property type="entry name" value="Enoyl-CoA_hydra_C"/>
</dbReference>
<dbReference type="SUPFAM" id="SSF52096">
    <property type="entry name" value="ClpP/crotonase"/>
    <property type="match status" value="1"/>
</dbReference>
<dbReference type="PANTHER" id="PTHR11941">
    <property type="entry name" value="ENOYL-COA HYDRATASE-RELATED"/>
    <property type="match status" value="1"/>
</dbReference>
<keyword evidence="2" id="KW-0443">Lipid metabolism</keyword>
<sequence length="263" mass="28590">MNSARGLNLPESLSYEKRGRVAVITMNRPDAMNSLTKEMLIGLEAAFDDFNNDPELRCAIFTGAGERAFCTGLDLKVALPALNDGDALGYEDPAKRPFQNVYKPIITAVNGMCVAGGLEFLLGTDIRIAAAHAKFGLAEVRWAVVPAGGSHIRLPQQIPWAIAMELLLTGNTIDAQRAYEVGLINKVVPAERLMDEALAYAQRICENGPLAVRTAKEIALRALNNEPKFVLEKTMSARVFASDDAREGPRAFAAKTKPEYTGR</sequence>
<dbReference type="PANTHER" id="PTHR11941:SF169">
    <property type="entry name" value="(7AS)-7A-METHYL-1,5-DIOXO-2,3,5,6,7,7A-HEXAHYDRO-1H-INDENE-CARBOXYL-COA HYDROLASE"/>
    <property type="match status" value="1"/>
</dbReference>
<dbReference type="Pfam" id="PF00378">
    <property type="entry name" value="ECH_1"/>
    <property type="match status" value="1"/>
</dbReference>
<dbReference type="Proteomes" id="UP000615989">
    <property type="component" value="Unassembled WGS sequence"/>
</dbReference>
<evidence type="ECO:0000256" key="4">
    <source>
        <dbReference type="RuleBase" id="RU003707"/>
    </source>
</evidence>
<keyword evidence="6" id="KW-1185">Reference proteome</keyword>